<evidence type="ECO:0000313" key="4">
    <source>
        <dbReference type="Proteomes" id="UP000594262"/>
    </source>
</evidence>
<dbReference type="Pfam" id="PF14912">
    <property type="entry name" value="THEG"/>
    <property type="match status" value="3"/>
</dbReference>
<dbReference type="InterPro" id="IPR042401">
    <property type="entry name" value="SPMAP2-like"/>
</dbReference>
<proteinExistence type="predicted"/>
<evidence type="ECO:0000256" key="1">
    <source>
        <dbReference type="ARBA" id="ARBA00022737"/>
    </source>
</evidence>
<dbReference type="GeneID" id="136820399"/>
<evidence type="ECO:0000313" key="3">
    <source>
        <dbReference type="EnsemblMetazoa" id="CLYHEMP023648.1"/>
    </source>
</evidence>
<evidence type="ECO:0000256" key="2">
    <source>
        <dbReference type="SAM" id="MobiDB-lite"/>
    </source>
</evidence>
<sequence>MGEVSVERPPVHKFTKTAEREAIERRRQRFSQLATPKTSKTIWATVEPPLTWGNQDPMRPISTAALNTNASERLSALATPKKNFQFDHPQKCSRHCFVYSAGRSSVIWDVSPLAMKSNPSERIEELSKPKKLTMGYSEDRSSYVLGCGRSSPIWGITSSAKKAALSDRVEALSHPKIAHKEYQPPRGVQWPVSQSAKSGTFPDHIETLSRPKERNDGAHRDSVWKVSKGARSTQASSRVQELAQPKKYTDGYQPNREGESRVARSALRAAATERLKELSNPIIRDTMDHVQFDPLAFQVKETALKGRVPDRIHDLAIPVIRGPKN</sequence>
<feature type="region of interest" description="Disordered" evidence="2">
    <location>
        <begin position="1"/>
        <end position="38"/>
    </location>
</feature>
<organism evidence="3 4">
    <name type="scientific">Clytia hemisphaerica</name>
    <dbReference type="NCBI Taxonomy" id="252671"/>
    <lineage>
        <taxon>Eukaryota</taxon>
        <taxon>Metazoa</taxon>
        <taxon>Cnidaria</taxon>
        <taxon>Hydrozoa</taxon>
        <taxon>Hydroidolina</taxon>
        <taxon>Leptothecata</taxon>
        <taxon>Obeliida</taxon>
        <taxon>Clytiidae</taxon>
        <taxon>Clytia</taxon>
    </lineage>
</organism>
<dbReference type="EnsemblMetazoa" id="CLYHEMT023648.1">
    <property type="protein sequence ID" value="CLYHEMP023648.1"/>
    <property type="gene ID" value="CLYHEMG023648"/>
</dbReference>
<keyword evidence="4" id="KW-1185">Reference proteome</keyword>
<accession>A0A7M5XKG4</accession>
<name>A0A7M5XKG4_9CNID</name>
<dbReference type="AlphaFoldDB" id="A0A7M5XKG4"/>
<dbReference type="OrthoDB" id="25466at2759"/>
<dbReference type="PANTHER" id="PTHR15901">
    <property type="entry name" value="TESTICULAR HAPLOID EXPRESSED GENE PROTEIN"/>
    <property type="match status" value="1"/>
</dbReference>
<keyword evidence="1" id="KW-0677">Repeat</keyword>
<feature type="compositionally biased region" description="Polar residues" evidence="2">
    <location>
        <begin position="230"/>
        <end position="239"/>
    </location>
</feature>
<reference evidence="3" key="1">
    <citation type="submission" date="2021-01" db="UniProtKB">
        <authorList>
            <consortium name="EnsemblMetazoa"/>
        </authorList>
    </citation>
    <scope>IDENTIFICATION</scope>
</reference>
<protein>
    <submittedName>
        <fullName evidence="3">Uncharacterized protein</fullName>
    </submittedName>
</protein>
<dbReference type="Proteomes" id="UP000594262">
    <property type="component" value="Unplaced"/>
</dbReference>
<dbReference type="RefSeq" id="XP_066932684.1">
    <property type="nucleotide sequence ID" value="XM_067076583.1"/>
</dbReference>
<dbReference type="PANTHER" id="PTHR15901:SF16">
    <property type="entry name" value="TESTICULAR HAPLOID EXPRESSED GENE PROTEIN"/>
    <property type="match status" value="1"/>
</dbReference>
<feature type="compositionally biased region" description="Basic and acidic residues" evidence="2">
    <location>
        <begin position="1"/>
        <end position="25"/>
    </location>
</feature>
<feature type="compositionally biased region" description="Basic and acidic residues" evidence="2">
    <location>
        <begin position="203"/>
        <end position="223"/>
    </location>
</feature>
<feature type="region of interest" description="Disordered" evidence="2">
    <location>
        <begin position="186"/>
        <end position="242"/>
    </location>
</feature>
<dbReference type="InterPro" id="IPR006623">
    <property type="entry name" value="THEG"/>
</dbReference>
<dbReference type="SMART" id="SM00705">
    <property type="entry name" value="THEG"/>
    <property type="match status" value="8"/>
</dbReference>